<comment type="subcellular location">
    <subcellularLocation>
        <location evidence="1">Nucleus</location>
    </subcellularLocation>
</comment>
<dbReference type="Proteomes" id="UP000196158">
    <property type="component" value="Unassembled WGS sequence"/>
</dbReference>
<protein>
    <submittedName>
        <fullName evidence="4">Similar to Saccharomyces cerevisiae YDR469W SDC1 Subunit of the COMPASS (Set1C) complex, which methylates lysine 4 of histone H3 and is required in chromatin silencing at telomeres</fullName>
    </submittedName>
</protein>
<dbReference type="AlphaFoldDB" id="A0A1X7R9A9"/>
<accession>A0A1X7R9A9</accession>
<dbReference type="InterPro" id="IPR049629">
    <property type="entry name" value="DPY30_SDC1_DD"/>
</dbReference>
<organism evidence="4 5">
    <name type="scientific">Maudiozyma saulgeensis</name>
    <dbReference type="NCBI Taxonomy" id="1789683"/>
    <lineage>
        <taxon>Eukaryota</taxon>
        <taxon>Fungi</taxon>
        <taxon>Dikarya</taxon>
        <taxon>Ascomycota</taxon>
        <taxon>Saccharomycotina</taxon>
        <taxon>Saccharomycetes</taxon>
        <taxon>Saccharomycetales</taxon>
        <taxon>Saccharomycetaceae</taxon>
        <taxon>Maudiozyma</taxon>
    </lineage>
</organism>
<evidence type="ECO:0000256" key="2">
    <source>
        <dbReference type="ARBA" id="ARBA00010849"/>
    </source>
</evidence>
<evidence type="ECO:0000256" key="3">
    <source>
        <dbReference type="ARBA" id="ARBA00023242"/>
    </source>
</evidence>
<dbReference type="CDD" id="cd22965">
    <property type="entry name" value="DD_DPY30_SDC1"/>
    <property type="match status" value="1"/>
</dbReference>
<proteinExistence type="inferred from homology"/>
<keyword evidence="5" id="KW-1185">Reference proteome</keyword>
<dbReference type="Pfam" id="PF05186">
    <property type="entry name" value="Dpy-30"/>
    <property type="match status" value="1"/>
</dbReference>
<dbReference type="STRING" id="1789683.A0A1X7R9A9"/>
<evidence type="ECO:0000313" key="5">
    <source>
        <dbReference type="Proteomes" id="UP000196158"/>
    </source>
</evidence>
<keyword evidence="3" id="KW-0539">Nucleus</keyword>
<reference evidence="4 5" key="1">
    <citation type="submission" date="2017-04" db="EMBL/GenBank/DDBJ databases">
        <authorList>
            <person name="Afonso C.L."/>
            <person name="Miller P.J."/>
            <person name="Scott M.A."/>
            <person name="Spackman E."/>
            <person name="Goraichik I."/>
            <person name="Dimitrov K.M."/>
            <person name="Suarez D.L."/>
            <person name="Swayne D.E."/>
        </authorList>
    </citation>
    <scope>NUCLEOTIDE SEQUENCE [LARGE SCALE GENOMIC DNA]</scope>
</reference>
<name>A0A1X7R9A9_9SACH</name>
<evidence type="ECO:0000313" key="4">
    <source>
        <dbReference type="EMBL" id="SMN22253.1"/>
    </source>
</evidence>
<sequence length="112" mass="12445">MSEEQTNNTDIGKLATDAQSIAENTNIQAEVKLETPVAAEIPTPSPLPSLNEGKSLADIIGGSQVRRYLNENVTPYLLQGMRDIANEQPNEPLRVLGEYLIKENDRLKQERQ</sequence>
<evidence type="ECO:0000256" key="1">
    <source>
        <dbReference type="ARBA" id="ARBA00004123"/>
    </source>
</evidence>
<gene>
    <name evidence="4" type="ORF">KASA_0H00264G</name>
</gene>
<dbReference type="EMBL" id="FXLY01000011">
    <property type="protein sequence ID" value="SMN22253.1"/>
    <property type="molecule type" value="Genomic_DNA"/>
</dbReference>
<dbReference type="Gene3D" id="1.20.890.10">
    <property type="entry name" value="cAMP-dependent protein kinase regulatory subunit, dimerization-anchoring domain"/>
    <property type="match status" value="1"/>
</dbReference>
<dbReference type="OrthoDB" id="417678at2759"/>
<dbReference type="InterPro" id="IPR007858">
    <property type="entry name" value="Dpy-30_motif"/>
</dbReference>
<dbReference type="GO" id="GO:0005634">
    <property type="term" value="C:nucleus"/>
    <property type="evidence" value="ECO:0007669"/>
    <property type="project" value="UniProtKB-SubCell"/>
</dbReference>
<comment type="similarity">
    <text evidence="2">Belongs to the dpy-30 family.</text>
</comment>